<dbReference type="SMART" id="SM00387">
    <property type="entry name" value="HATPase_c"/>
    <property type="match status" value="1"/>
</dbReference>
<keyword evidence="7" id="KW-1003">Cell membrane</keyword>
<dbReference type="InterPro" id="IPR011712">
    <property type="entry name" value="Sig_transdc_His_kin_sub3_dim/P"/>
</dbReference>
<feature type="transmembrane region" description="Helical" evidence="20">
    <location>
        <begin position="190"/>
        <end position="208"/>
    </location>
</feature>
<dbReference type="CDD" id="cd16917">
    <property type="entry name" value="HATPase_UhpB-NarQ-NarX-like"/>
    <property type="match status" value="1"/>
</dbReference>
<evidence type="ECO:0000256" key="5">
    <source>
        <dbReference type="ARBA" id="ARBA00012438"/>
    </source>
</evidence>
<evidence type="ECO:0000256" key="12">
    <source>
        <dbReference type="ARBA" id="ARBA00022723"/>
    </source>
</evidence>
<name>A0A936YWD8_9BURK</name>
<comment type="function">
    <text evidence="18">Member of the two-component regulatory system NreB/NreC involved in the control of dissimilatory nitrate/nitrite reduction in response to oxygen. NreB functions as a direct oxygen sensor histidine kinase which is autophosphorylated, in the absence of oxygen, probably at the conserved histidine residue, and transfers its phosphate group probably to a conserved aspartate residue of NreC. NreB/NreC activates the expression of the nitrate (narGHJI) and nitrite (nir) reductase operons, as well as the putative nitrate transporter gene narT.</text>
</comment>
<dbReference type="InterPro" id="IPR036890">
    <property type="entry name" value="HATPase_C_sf"/>
</dbReference>
<evidence type="ECO:0000256" key="18">
    <source>
        <dbReference type="ARBA" id="ARBA00024827"/>
    </source>
</evidence>
<evidence type="ECO:0000256" key="20">
    <source>
        <dbReference type="SAM" id="Phobius"/>
    </source>
</evidence>
<dbReference type="RefSeq" id="WP_201673353.1">
    <property type="nucleotide sequence ID" value="NZ_JAEQNE010000001.1"/>
</dbReference>
<dbReference type="GO" id="GO:0046983">
    <property type="term" value="F:protein dimerization activity"/>
    <property type="evidence" value="ECO:0007669"/>
    <property type="project" value="InterPro"/>
</dbReference>
<dbReference type="PROSITE" id="PS50109">
    <property type="entry name" value="HIS_KIN"/>
    <property type="match status" value="1"/>
</dbReference>
<evidence type="ECO:0000313" key="22">
    <source>
        <dbReference type="EMBL" id="MBL0390773.1"/>
    </source>
</evidence>
<dbReference type="SUPFAM" id="SSF55874">
    <property type="entry name" value="ATPase domain of HSP90 chaperone/DNA topoisomerase II/histidine kinase"/>
    <property type="match status" value="1"/>
</dbReference>
<protein>
    <recommendedName>
        <fullName evidence="6">Oxygen sensor histidine kinase NreB</fullName>
        <ecNumber evidence="5">2.7.13.3</ecNumber>
    </recommendedName>
    <alternativeName>
        <fullName evidence="19">Nitrogen regulation protein B</fullName>
    </alternativeName>
</protein>
<dbReference type="GO" id="GO:0005737">
    <property type="term" value="C:cytoplasm"/>
    <property type="evidence" value="ECO:0007669"/>
    <property type="project" value="UniProtKB-SubCell"/>
</dbReference>
<keyword evidence="23" id="KW-1185">Reference proteome</keyword>
<comment type="caution">
    <text evidence="22">The sequence shown here is derived from an EMBL/GenBank/DDBJ whole genome shotgun (WGS) entry which is preliminary data.</text>
</comment>
<dbReference type="EMBL" id="JAEQNE010000001">
    <property type="protein sequence ID" value="MBL0390773.1"/>
    <property type="molecule type" value="Genomic_DNA"/>
</dbReference>
<evidence type="ECO:0000256" key="4">
    <source>
        <dbReference type="ARBA" id="ARBA00004651"/>
    </source>
</evidence>
<keyword evidence="20" id="KW-0472">Membrane</keyword>
<evidence type="ECO:0000313" key="23">
    <source>
        <dbReference type="Proteomes" id="UP000599109"/>
    </source>
</evidence>
<keyword evidence="11 20" id="KW-0812">Transmembrane</keyword>
<dbReference type="Pfam" id="PF07730">
    <property type="entry name" value="HisKA_3"/>
    <property type="match status" value="1"/>
</dbReference>
<keyword evidence="8" id="KW-0004">4Fe-4S</keyword>
<keyword evidence="10" id="KW-0808">Transferase</keyword>
<evidence type="ECO:0000256" key="1">
    <source>
        <dbReference type="ARBA" id="ARBA00000085"/>
    </source>
</evidence>
<dbReference type="InterPro" id="IPR029151">
    <property type="entry name" value="Sensor-like_sf"/>
</dbReference>
<evidence type="ECO:0000256" key="14">
    <source>
        <dbReference type="ARBA" id="ARBA00022989"/>
    </source>
</evidence>
<evidence type="ECO:0000256" key="7">
    <source>
        <dbReference type="ARBA" id="ARBA00022475"/>
    </source>
</evidence>
<evidence type="ECO:0000256" key="10">
    <source>
        <dbReference type="ARBA" id="ARBA00022679"/>
    </source>
</evidence>
<organism evidence="22 23">
    <name type="scientific">Ramlibacter monticola</name>
    <dbReference type="NCBI Taxonomy" id="1926872"/>
    <lineage>
        <taxon>Bacteria</taxon>
        <taxon>Pseudomonadati</taxon>
        <taxon>Pseudomonadota</taxon>
        <taxon>Betaproteobacteria</taxon>
        <taxon>Burkholderiales</taxon>
        <taxon>Comamonadaceae</taxon>
        <taxon>Ramlibacter</taxon>
    </lineage>
</organism>
<dbReference type="InterPro" id="IPR005467">
    <property type="entry name" value="His_kinase_dom"/>
</dbReference>
<dbReference type="GO" id="GO:0046872">
    <property type="term" value="F:metal ion binding"/>
    <property type="evidence" value="ECO:0007669"/>
    <property type="project" value="UniProtKB-KW"/>
</dbReference>
<evidence type="ECO:0000256" key="2">
    <source>
        <dbReference type="ARBA" id="ARBA00001966"/>
    </source>
</evidence>
<gene>
    <name evidence="22" type="ORF">JJ685_06400</name>
</gene>
<dbReference type="InterPro" id="IPR050482">
    <property type="entry name" value="Sensor_HK_TwoCompSys"/>
</dbReference>
<dbReference type="PANTHER" id="PTHR24421">
    <property type="entry name" value="NITRATE/NITRITE SENSOR PROTEIN NARX-RELATED"/>
    <property type="match status" value="1"/>
</dbReference>
<evidence type="ECO:0000256" key="13">
    <source>
        <dbReference type="ARBA" id="ARBA00022777"/>
    </source>
</evidence>
<keyword evidence="13 22" id="KW-0418">Kinase</keyword>
<evidence type="ECO:0000256" key="8">
    <source>
        <dbReference type="ARBA" id="ARBA00022485"/>
    </source>
</evidence>
<dbReference type="Pfam" id="PF02518">
    <property type="entry name" value="HATPase_c"/>
    <property type="match status" value="1"/>
</dbReference>
<accession>A0A936YWD8</accession>
<dbReference type="InterPro" id="IPR003594">
    <property type="entry name" value="HATPase_dom"/>
</dbReference>
<comment type="catalytic activity">
    <reaction evidence="1">
        <text>ATP + protein L-histidine = ADP + protein N-phospho-L-histidine.</text>
        <dbReference type="EC" id="2.7.13.3"/>
    </reaction>
</comment>
<comment type="subcellular location">
    <subcellularLocation>
        <location evidence="4">Cell membrane</location>
        <topology evidence="4">Multi-pass membrane protein</topology>
    </subcellularLocation>
    <subcellularLocation>
        <location evidence="3">Cytoplasm</location>
    </subcellularLocation>
</comment>
<evidence type="ECO:0000256" key="16">
    <source>
        <dbReference type="ARBA" id="ARBA00023012"/>
    </source>
</evidence>
<evidence type="ECO:0000256" key="19">
    <source>
        <dbReference type="ARBA" id="ARBA00030800"/>
    </source>
</evidence>
<keyword evidence="16" id="KW-0902">Two-component regulatory system</keyword>
<dbReference type="GO" id="GO:0005886">
    <property type="term" value="C:plasma membrane"/>
    <property type="evidence" value="ECO:0007669"/>
    <property type="project" value="UniProtKB-SubCell"/>
</dbReference>
<evidence type="ECO:0000256" key="9">
    <source>
        <dbReference type="ARBA" id="ARBA00022490"/>
    </source>
</evidence>
<keyword evidence="15" id="KW-0408">Iron</keyword>
<sequence length="465" mass="51052">MKTFFFRLSLSQQFMLLSFPILLAGTLFIGRWIGQQVEDSVVHRVGGVTALYVDSFIAPHAQALLRSDDLPESDKDALTALLNNTALGKRIAGLKIWRPDGMVVYSNEPGQIGQRFELEDGLIAALRGEIYSEISERIETTKHGQPLPRVIETYTPIRADRQGKIIAVAEFYQHPEEVDREAGVAQRQSWMTFAATMLTIYLALFAVVRRGSETIVRQQRDLSEKVAQLTALNAQNSLLHQRVKRAAERATALNENFLQRLSADLHDGPGQDLGFALMQLKTVDSTCPGTSGDKCAAGNLEPVRVAVQSALTDLRAISADLQLPDIRHLSLPELAARSVRDYETKTASKVQLDCTVPDVAASMRVKITLCRVLQESLANVYRHAHGKNARVKVSGDAETLVIEVKDDGPGFQPGNSRRHGRLGLAGMRERVEVAGGTFTIQSAAGQGTTVRATLPLTTNEEELHV</sequence>
<dbReference type="InterPro" id="IPR004358">
    <property type="entry name" value="Sig_transdc_His_kin-like_C"/>
</dbReference>
<feature type="domain" description="Histidine kinase" evidence="21">
    <location>
        <begin position="369"/>
        <end position="458"/>
    </location>
</feature>
<keyword evidence="14 20" id="KW-1133">Transmembrane helix</keyword>
<evidence type="ECO:0000256" key="11">
    <source>
        <dbReference type="ARBA" id="ARBA00022692"/>
    </source>
</evidence>
<reference evidence="22 23" key="1">
    <citation type="journal article" date="2017" name="Int. J. Syst. Evol. Microbiol.">
        <title>Ramlibacter monticola sp. nov., isolated from forest soil.</title>
        <authorList>
            <person name="Chaudhary D.K."/>
            <person name="Kim J."/>
        </authorList>
    </citation>
    <scope>NUCLEOTIDE SEQUENCE [LARGE SCALE GENOMIC DNA]</scope>
    <source>
        <strain evidence="22 23">KACC 19175</strain>
    </source>
</reference>
<dbReference type="GO" id="GO:0000155">
    <property type="term" value="F:phosphorelay sensor kinase activity"/>
    <property type="evidence" value="ECO:0007669"/>
    <property type="project" value="InterPro"/>
</dbReference>
<evidence type="ECO:0000259" key="21">
    <source>
        <dbReference type="PROSITE" id="PS50109"/>
    </source>
</evidence>
<dbReference type="AlphaFoldDB" id="A0A936YWD8"/>
<dbReference type="Proteomes" id="UP000599109">
    <property type="component" value="Unassembled WGS sequence"/>
</dbReference>
<dbReference type="Gene3D" id="3.30.565.10">
    <property type="entry name" value="Histidine kinase-like ATPase, C-terminal domain"/>
    <property type="match status" value="1"/>
</dbReference>
<evidence type="ECO:0000256" key="3">
    <source>
        <dbReference type="ARBA" id="ARBA00004496"/>
    </source>
</evidence>
<evidence type="ECO:0000256" key="17">
    <source>
        <dbReference type="ARBA" id="ARBA00023014"/>
    </source>
</evidence>
<dbReference type="PRINTS" id="PR00344">
    <property type="entry name" value="BCTRLSENSOR"/>
</dbReference>
<dbReference type="Gene3D" id="1.20.5.1930">
    <property type="match status" value="1"/>
</dbReference>
<dbReference type="GO" id="GO:0051539">
    <property type="term" value="F:4 iron, 4 sulfur cluster binding"/>
    <property type="evidence" value="ECO:0007669"/>
    <property type="project" value="UniProtKB-KW"/>
</dbReference>
<evidence type="ECO:0000256" key="15">
    <source>
        <dbReference type="ARBA" id="ARBA00023004"/>
    </source>
</evidence>
<keyword evidence="9" id="KW-0963">Cytoplasm</keyword>
<keyword evidence="17" id="KW-0411">Iron-sulfur</keyword>
<dbReference type="EC" id="2.7.13.3" evidence="5"/>
<keyword evidence="12" id="KW-0479">Metal-binding</keyword>
<dbReference type="SUPFAM" id="SSF103190">
    <property type="entry name" value="Sensory domain-like"/>
    <property type="match status" value="1"/>
</dbReference>
<evidence type="ECO:0000256" key="6">
    <source>
        <dbReference type="ARBA" id="ARBA00017322"/>
    </source>
</evidence>
<proteinExistence type="predicted"/>
<comment type="cofactor">
    <cofactor evidence="2">
        <name>[4Fe-4S] cluster</name>
        <dbReference type="ChEBI" id="CHEBI:49883"/>
    </cofactor>
</comment>